<dbReference type="EMBL" id="KT246768">
    <property type="protein sequence ID" value="ALL40859.1"/>
    <property type="molecule type" value="mRNA"/>
</dbReference>
<evidence type="ECO:0000313" key="1">
    <source>
        <dbReference type="EMBL" id="ALL40859.1"/>
    </source>
</evidence>
<name>A0A0S1MIZ6_PHAPC</name>
<organism evidence="1">
    <name type="scientific">Phakopsora pachyrhizi</name>
    <name type="common">Asian soybean rust disease fungus</name>
    <dbReference type="NCBI Taxonomy" id="170000"/>
    <lineage>
        <taxon>Eukaryota</taxon>
        <taxon>Fungi</taxon>
        <taxon>Dikarya</taxon>
        <taxon>Basidiomycota</taxon>
        <taxon>Pucciniomycotina</taxon>
        <taxon>Pucciniomycetes</taxon>
        <taxon>Pucciniales</taxon>
        <taxon>Phakopsoraceae</taxon>
        <taxon>Phakopsora</taxon>
    </lineage>
</organism>
<protein>
    <submittedName>
        <fullName evidence="1">Uncharacterized protein</fullName>
    </submittedName>
</protein>
<proteinExistence type="evidence at transcript level"/>
<accession>A0A0S1MIZ6</accession>
<reference evidence="1" key="1">
    <citation type="submission" date="2015-07" db="EMBL/GenBank/DDBJ databases">
        <title>Elucidating the P. pachyrhizi secretome and potential effectors.</title>
        <authorList>
            <person name="de Carvalho M.C.C.G."/>
            <person name="Nascimento L.C."/>
            <person name="Darben L.M."/>
            <person name="Polizel-Podanosqui A.M."/>
            <person name="Lopes-Caitar V.S."/>
            <person name="Rocha C.S."/>
            <person name="Qi M."/>
            <person name="Carazolle M."/>
            <person name="Kuwahara M.K."/>
            <person name="Pereira G.A.G."/>
            <person name="Abdelnoor R.V."/>
            <person name="Whitham S.A."/>
            <person name="Marcelino-Guimaraes F.C."/>
        </authorList>
    </citation>
    <scope>NUCLEOTIDE SEQUENCE</scope>
</reference>
<dbReference type="AlphaFoldDB" id="A0A0S1MIZ6"/>
<sequence length="34" mass="3910">MCKTHVLIGTISSFLFLVMCVNLVNAVEWNNQHF</sequence>